<evidence type="ECO:0000256" key="2">
    <source>
        <dbReference type="ARBA" id="ARBA00023130"/>
    </source>
</evidence>
<keyword evidence="6" id="KW-0472">Membrane</keyword>
<dbReference type="InParanoid" id="A0A667WCU3"/>
<reference evidence="8" key="3">
    <citation type="submission" date="2025-09" db="UniProtKB">
        <authorList>
            <consortium name="Ensembl"/>
        </authorList>
    </citation>
    <scope>IDENTIFICATION</scope>
</reference>
<organism evidence="8 9">
    <name type="scientific">Myripristis murdjan</name>
    <name type="common">pinecone soldierfish</name>
    <dbReference type="NCBI Taxonomy" id="586833"/>
    <lineage>
        <taxon>Eukaryota</taxon>
        <taxon>Metazoa</taxon>
        <taxon>Chordata</taxon>
        <taxon>Craniata</taxon>
        <taxon>Vertebrata</taxon>
        <taxon>Euteleostomi</taxon>
        <taxon>Actinopterygii</taxon>
        <taxon>Neopterygii</taxon>
        <taxon>Teleostei</taxon>
        <taxon>Neoteleostei</taxon>
        <taxon>Acanthomorphata</taxon>
        <taxon>Holocentriformes</taxon>
        <taxon>Holocentridae</taxon>
        <taxon>Myripristis</taxon>
    </lineage>
</organism>
<keyword evidence="2" id="KW-1064">Adaptive immunity</keyword>
<dbReference type="Pfam" id="PF07686">
    <property type="entry name" value="V-set"/>
    <property type="match status" value="1"/>
</dbReference>
<sequence>MLFLSLLPSHCRHETLHGGDVIATEGETLALDCTFETSDNKRAYLFWYKQEVNDFPKFMLQRNSYAPGNNAEEFPKEKFDAQINDTSVPLTILKLQPSDSALYYCAGLNSERKLQKHQGTSSSSFYTLFFCHSTCCYFTFCCSCVLLKVRHV</sequence>
<evidence type="ECO:0000256" key="1">
    <source>
        <dbReference type="ARBA" id="ARBA00022729"/>
    </source>
</evidence>
<keyword evidence="6" id="KW-0812">Transmembrane</keyword>
<dbReference type="SMART" id="SM00406">
    <property type="entry name" value="IGv"/>
    <property type="match status" value="1"/>
</dbReference>
<dbReference type="InterPro" id="IPR013106">
    <property type="entry name" value="Ig_V-set"/>
</dbReference>
<evidence type="ECO:0000259" key="7">
    <source>
        <dbReference type="PROSITE" id="PS50835"/>
    </source>
</evidence>
<dbReference type="PANTHER" id="PTHR19367">
    <property type="entry name" value="T-CELL RECEPTOR ALPHA CHAIN V REGION"/>
    <property type="match status" value="1"/>
</dbReference>
<keyword evidence="3" id="KW-0675">Receptor</keyword>
<keyword evidence="1" id="KW-0732">Signal</keyword>
<dbReference type="PANTHER" id="PTHR19367:SF18">
    <property type="entry name" value="T CELL RECEPTOR ALPHA VARIABLE 16"/>
    <property type="match status" value="1"/>
</dbReference>
<feature type="transmembrane region" description="Helical" evidence="6">
    <location>
        <begin position="125"/>
        <end position="147"/>
    </location>
</feature>
<feature type="domain" description="Ig-like" evidence="7">
    <location>
        <begin position="8"/>
        <end position="115"/>
    </location>
</feature>
<dbReference type="Gene3D" id="2.60.40.10">
    <property type="entry name" value="Immunoglobulins"/>
    <property type="match status" value="1"/>
</dbReference>
<dbReference type="SMART" id="SM00409">
    <property type="entry name" value="IG"/>
    <property type="match status" value="1"/>
</dbReference>
<evidence type="ECO:0000256" key="4">
    <source>
        <dbReference type="ARBA" id="ARBA00023319"/>
    </source>
</evidence>
<evidence type="ECO:0000313" key="8">
    <source>
        <dbReference type="Ensembl" id="ENSMMDP00005002575.1"/>
    </source>
</evidence>
<keyword evidence="5" id="KW-1279">T cell receptor</keyword>
<dbReference type="GeneTree" id="ENSGT01110000267447"/>
<reference evidence="8" key="1">
    <citation type="submission" date="2019-06" db="EMBL/GenBank/DDBJ databases">
        <authorList>
            <consortium name="Wellcome Sanger Institute Data Sharing"/>
        </authorList>
    </citation>
    <scope>NUCLEOTIDE SEQUENCE [LARGE SCALE GENOMIC DNA]</scope>
</reference>
<dbReference type="InterPro" id="IPR013783">
    <property type="entry name" value="Ig-like_fold"/>
</dbReference>
<dbReference type="PROSITE" id="PS50835">
    <property type="entry name" value="IG_LIKE"/>
    <property type="match status" value="1"/>
</dbReference>
<evidence type="ECO:0000313" key="9">
    <source>
        <dbReference type="Proteomes" id="UP000472263"/>
    </source>
</evidence>
<dbReference type="GO" id="GO:0042101">
    <property type="term" value="C:T cell receptor complex"/>
    <property type="evidence" value="ECO:0007669"/>
    <property type="project" value="UniProtKB-KW"/>
</dbReference>
<evidence type="ECO:0000256" key="5">
    <source>
        <dbReference type="ARBA" id="ARBA00043266"/>
    </source>
</evidence>
<dbReference type="GO" id="GO:0002250">
    <property type="term" value="P:adaptive immune response"/>
    <property type="evidence" value="ECO:0007669"/>
    <property type="project" value="UniProtKB-KW"/>
</dbReference>
<name>A0A667WCU3_9TELE</name>
<evidence type="ECO:0000256" key="6">
    <source>
        <dbReference type="SAM" id="Phobius"/>
    </source>
</evidence>
<dbReference type="InterPro" id="IPR003599">
    <property type="entry name" value="Ig_sub"/>
</dbReference>
<dbReference type="InterPro" id="IPR036179">
    <property type="entry name" value="Ig-like_dom_sf"/>
</dbReference>
<dbReference type="SUPFAM" id="SSF48726">
    <property type="entry name" value="Immunoglobulin"/>
    <property type="match status" value="1"/>
</dbReference>
<dbReference type="Proteomes" id="UP000472263">
    <property type="component" value="Chromosome 17"/>
</dbReference>
<evidence type="ECO:0000256" key="3">
    <source>
        <dbReference type="ARBA" id="ARBA00023170"/>
    </source>
</evidence>
<proteinExistence type="predicted"/>
<dbReference type="Ensembl" id="ENSMMDT00005002617.1">
    <property type="protein sequence ID" value="ENSMMDP00005002575.1"/>
    <property type="gene ID" value="ENSMMDG00005001430.1"/>
</dbReference>
<dbReference type="InterPro" id="IPR051287">
    <property type="entry name" value="TCR_variable_region"/>
</dbReference>
<protein>
    <recommendedName>
        <fullName evidence="7">Ig-like domain-containing protein</fullName>
    </recommendedName>
</protein>
<accession>A0A667WCU3</accession>
<dbReference type="AlphaFoldDB" id="A0A667WCU3"/>
<keyword evidence="5" id="KW-0391">Immunity</keyword>
<keyword evidence="4" id="KW-0393">Immunoglobulin domain</keyword>
<keyword evidence="9" id="KW-1185">Reference proteome</keyword>
<keyword evidence="6" id="KW-1133">Transmembrane helix</keyword>
<dbReference type="InterPro" id="IPR007110">
    <property type="entry name" value="Ig-like_dom"/>
</dbReference>
<reference evidence="8" key="2">
    <citation type="submission" date="2025-08" db="UniProtKB">
        <authorList>
            <consortium name="Ensembl"/>
        </authorList>
    </citation>
    <scope>IDENTIFICATION</scope>
</reference>